<feature type="compositionally biased region" description="Basic residues" evidence="1">
    <location>
        <begin position="271"/>
        <end position="280"/>
    </location>
</feature>
<organism evidence="3 4">
    <name type="scientific">Lithohypha guttulata</name>
    <dbReference type="NCBI Taxonomy" id="1690604"/>
    <lineage>
        <taxon>Eukaryota</taxon>
        <taxon>Fungi</taxon>
        <taxon>Dikarya</taxon>
        <taxon>Ascomycota</taxon>
        <taxon>Pezizomycotina</taxon>
        <taxon>Eurotiomycetes</taxon>
        <taxon>Chaetothyriomycetidae</taxon>
        <taxon>Chaetothyriales</taxon>
        <taxon>Trichomeriaceae</taxon>
        <taxon>Lithohypha</taxon>
    </lineage>
</organism>
<feature type="domain" description="Cyanovirin-N" evidence="2">
    <location>
        <begin position="309"/>
        <end position="409"/>
    </location>
</feature>
<feature type="compositionally biased region" description="Polar residues" evidence="1">
    <location>
        <begin position="1"/>
        <end position="23"/>
    </location>
</feature>
<feature type="compositionally biased region" description="Low complexity" evidence="1">
    <location>
        <begin position="255"/>
        <end position="266"/>
    </location>
</feature>
<dbReference type="PANTHER" id="PTHR37014:SF10">
    <property type="entry name" value="RICH PROTEIN MS8, PUTATIVE (AFU_ORTHOLOGUE AFUA_7G05650)-RELATED"/>
    <property type="match status" value="1"/>
</dbReference>
<dbReference type="EMBL" id="JAVRRG010000072">
    <property type="protein sequence ID" value="KAK5089710.1"/>
    <property type="molecule type" value="Genomic_DNA"/>
</dbReference>
<dbReference type="SUPFAM" id="SSF51322">
    <property type="entry name" value="Cyanovirin-N"/>
    <property type="match status" value="1"/>
</dbReference>
<dbReference type="InterPro" id="IPR036673">
    <property type="entry name" value="Cyanovirin-N_sf"/>
</dbReference>
<protein>
    <recommendedName>
        <fullName evidence="2">Cyanovirin-N domain-containing protein</fullName>
    </recommendedName>
</protein>
<feature type="compositionally biased region" description="Basic residues" evidence="1">
    <location>
        <begin position="234"/>
        <end position="254"/>
    </location>
</feature>
<proteinExistence type="predicted"/>
<dbReference type="Gene3D" id="2.30.60.10">
    <property type="entry name" value="Cyanovirin-N"/>
    <property type="match status" value="1"/>
</dbReference>
<feature type="region of interest" description="Disordered" evidence="1">
    <location>
        <begin position="231"/>
        <end position="283"/>
    </location>
</feature>
<reference evidence="3 4" key="1">
    <citation type="submission" date="2023-08" db="EMBL/GenBank/DDBJ databases">
        <title>Black Yeasts Isolated from many extreme environments.</title>
        <authorList>
            <person name="Coleine C."/>
            <person name="Stajich J.E."/>
            <person name="Selbmann L."/>
        </authorList>
    </citation>
    <scope>NUCLEOTIDE SEQUENCE [LARGE SCALE GENOMIC DNA]</scope>
    <source>
        <strain evidence="3 4">CCFEE 5885</strain>
    </source>
</reference>
<gene>
    <name evidence="3" type="ORF">LTR24_005979</name>
</gene>
<evidence type="ECO:0000259" key="2">
    <source>
        <dbReference type="SMART" id="SM01111"/>
    </source>
</evidence>
<evidence type="ECO:0000313" key="4">
    <source>
        <dbReference type="Proteomes" id="UP001345013"/>
    </source>
</evidence>
<feature type="compositionally biased region" description="Low complexity" evidence="1">
    <location>
        <begin position="70"/>
        <end position="126"/>
    </location>
</feature>
<evidence type="ECO:0000256" key="1">
    <source>
        <dbReference type="SAM" id="MobiDB-lite"/>
    </source>
</evidence>
<dbReference type="InterPro" id="IPR011058">
    <property type="entry name" value="Cyanovirin-N"/>
</dbReference>
<evidence type="ECO:0000313" key="3">
    <source>
        <dbReference type="EMBL" id="KAK5089710.1"/>
    </source>
</evidence>
<comment type="caution">
    <text evidence="3">The sequence shown here is derived from an EMBL/GenBank/DDBJ whole genome shotgun (WGS) entry which is preliminary data.</text>
</comment>
<feature type="compositionally biased region" description="Polar residues" evidence="1">
    <location>
        <begin position="31"/>
        <end position="48"/>
    </location>
</feature>
<dbReference type="Pfam" id="PF08881">
    <property type="entry name" value="CVNH"/>
    <property type="match status" value="1"/>
</dbReference>
<feature type="compositionally biased region" description="Low complexity" evidence="1">
    <location>
        <begin position="142"/>
        <end position="156"/>
    </location>
</feature>
<name>A0ABR0K7J4_9EURO</name>
<feature type="region of interest" description="Disordered" evidence="1">
    <location>
        <begin position="1"/>
        <end position="156"/>
    </location>
</feature>
<dbReference type="SMART" id="SM01111">
    <property type="entry name" value="CVNH"/>
    <property type="match status" value="1"/>
</dbReference>
<dbReference type="Proteomes" id="UP001345013">
    <property type="component" value="Unassembled WGS sequence"/>
</dbReference>
<accession>A0ABR0K7J4</accession>
<sequence length="411" mass="45071">MSAQGYYNSDQSHQSGQQYNHECSYQKDPSHQYSTPALSDPYQSQDRSNPYGYPGSDTPQPYYGYSGSVQQPTYEPQQPQSYSYQDQQYNQDDNQSYNSYQQQQYPPSTYDTSYTTYQQGYNNYQQPASHEQFADAYDSSRQQGYNQYNQQQGQYGQASLAIPVQEIKADPNLPSTGPVPGEPFPVEGERGLLGALAGGAVGAYGGHQMGHGFIGAVGGAYAGHKLEDAMKDKKKEKKHKKHHGDGHGRRRKGSHSSSSSSSSSDSDSGKDKKHKKHKKDKYAVAGAGAYAAGHGRHSSHGRGGSYAGNFSATASNITLDRDYDLIALCRDSRGKEKLSSIKLNDYLANEWGKLKWVRGGNAFASARNVRLSTSGRVLEAELGDGRGGWSSNRLVLDERIGNEDGELVFVG</sequence>
<dbReference type="PANTHER" id="PTHR37014">
    <property type="entry name" value="EXPRESSION LETHALITY PROTEIN HEL10, PUTATIVE (AFU_ORTHOLOGUE AFUA_1G06580)-RELATED"/>
    <property type="match status" value="1"/>
</dbReference>
<keyword evidence="4" id="KW-1185">Reference proteome</keyword>